<feature type="domain" description="Dynamin-type G" evidence="5">
    <location>
        <begin position="26"/>
        <end position="302"/>
    </location>
</feature>
<gene>
    <name evidence="6" type="ORF">AMON00008_LOCUS18536</name>
</gene>
<dbReference type="PROSITE" id="PS51388">
    <property type="entry name" value="GED"/>
    <property type="match status" value="1"/>
</dbReference>
<dbReference type="PROSITE" id="PS51718">
    <property type="entry name" value="G_DYNAMIN_2"/>
    <property type="match status" value="1"/>
</dbReference>
<proteinExistence type="predicted"/>
<dbReference type="GO" id="GO:0008017">
    <property type="term" value="F:microtubule binding"/>
    <property type="evidence" value="ECO:0007669"/>
    <property type="project" value="TreeGrafter"/>
</dbReference>
<dbReference type="EMBL" id="HBNR01027355">
    <property type="protein sequence ID" value="CAE4579993.1"/>
    <property type="molecule type" value="Transcribed_RNA"/>
</dbReference>
<dbReference type="InterPro" id="IPR027417">
    <property type="entry name" value="P-loop_NTPase"/>
</dbReference>
<dbReference type="InterPro" id="IPR045063">
    <property type="entry name" value="Dynamin_N"/>
</dbReference>
<keyword evidence="1" id="KW-0547">Nucleotide-binding</keyword>
<dbReference type="SUPFAM" id="SSF52540">
    <property type="entry name" value="P-loop containing nucleoside triphosphate hydrolases"/>
    <property type="match status" value="1"/>
</dbReference>
<dbReference type="PRINTS" id="PR00195">
    <property type="entry name" value="DYNAMIN"/>
</dbReference>
<dbReference type="GO" id="GO:0003924">
    <property type="term" value="F:GTPase activity"/>
    <property type="evidence" value="ECO:0007669"/>
    <property type="project" value="InterPro"/>
</dbReference>
<dbReference type="GO" id="GO:0005525">
    <property type="term" value="F:GTP binding"/>
    <property type="evidence" value="ECO:0007669"/>
    <property type="project" value="InterPro"/>
</dbReference>
<dbReference type="AlphaFoldDB" id="A0A7S4QE64"/>
<evidence type="ECO:0000313" key="6">
    <source>
        <dbReference type="EMBL" id="CAE4579993.1"/>
    </source>
</evidence>
<feature type="region of interest" description="Disordered" evidence="3">
    <location>
        <begin position="515"/>
        <end position="542"/>
    </location>
</feature>
<dbReference type="GO" id="GO:0005737">
    <property type="term" value="C:cytoplasm"/>
    <property type="evidence" value="ECO:0007669"/>
    <property type="project" value="TreeGrafter"/>
</dbReference>
<dbReference type="Pfam" id="PF00350">
    <property type="entry name" value="Dynamin_N"/>
    <property type="match status" value="1"/>
</dbReference>
<dbReference type="InterPro" id="IPR022812">
    <property type="entry name" value="Dynamin"/>
</dbReference>
<dbReference type="Gene3D" id="1.20.120.1240">
    <property type="entry name" value="Dynamin, middle domain"/>
    <property type="match status" value="1"/>
</dbReference>
<evidence type="ECO:0000256" key="2">
    <source>
        <dbReference type="ARBA" id="ARBA00023134"/>
    </source>
</evidence>
<name>A0A7S4QE64_9DINO</name>
<dbReference type="GO" id="GO:0005874">
    <property type="term" value="C:microtubule"/>
    <property type="evidence" value="ECO:0007669"/>
    <property type="project" value="TreeGrafter"/>
</dbReference>
<dbReference type="InterPro" id="IPR020850">
    <property type="entry name" value="GED_dom"/>
</dbReference>
<evidence type="ECO:0000259" key="5">
    <source>
        <dbReference type="PROSITE" id="PS51718"/>
    </source>
</evidence>
<sequence>MSSLYEKLRQLITVVDELRDVGLQHYISLPRIAAIGTQSSGKSSLIESIVGYDFLPRGGGVVTRRPLELRLVHLNTQEYQTDTAWAVFDKVSDTKFTDFNKVREEIERQTDLVAGRNKGIVNDPIVLTVYATGAPDLTLIDLPGITRVPVKGSDQAEDIEKITRDMTLHYVNDPRTVILAVLPANQDMAVSDSLHVARQVDPSGLRSIGVITKIDIMDQGTDAVKMLRGEEVPLRLGYVGVKMRNQQDISQNKPVKEALQEEKAWFENHRLYSKLPPGLVGTPVLISKLTQILFKHIRRFLPEIKKEINEKRRSVQDRLDELGEGVPLEEADRGQVMWTMVTDYCEMFKNTLRGKYDRKLQRYMCNMPSKDASIAGGARIRGIMNDFLTDFMETSITAEMSDEDVDRAIRVHEGDSLPGFPSPDTFEFLALPHLQKIAMPSAECVHNVAAALDLIAQRMAHAVFRRFPKMAEACLGMTQSIIQREKDAARFIVEQQVACYTGYLFTNDPSYLTEHGSMEPMYSGAQKQPPPPPEEEKKDPGLTERTMQTVKDGMRSAHEGVSHMLGRSEAEKRRQQRYSGPFVNEIRKRLDAYFAITVRNVRDSVPKAIGFYLVRAVQEKLQFELLNALNQKDKLAELLGEPPHILEERKTLTNQLKVLQNASAVLTRDPTLAAMAFEAEDEEPQSSVPPQRPGPVAGGAPAAAQVRAAQARPAASPAAAAAPAAAHAVASAPAARPAGAALGSGTAAAKAGLFDEGHESALPKKPKNPLFGD</sequence>
<dbReference type="GO" id="GO:0016020">
    <property type="term" value="C:membrane"/>
    <property type="evidence" value="ECO:0007669"/>
    <property type="project" value="TreeGrafter"/>
</dbReference>
<dbReference type="FunFam" id="3.40.50.300:FF:001311">
    <property type="entry name" value="Dynamin-like protein-related"/>
    <property type="match status" value="1"/>
</dbReference>
<feature type="domain" description="GED" evidence="4">
    <location>
        <begin position="583"/>
        <end position="674"/>
    </location>
</feature>
<dbReference type="CDD" id="cd08771">
    <property type="entry name" value="DLP_1"/>
    <property type="match status" value="1"/>
</dbReference>
<feature type="region of interest" description="Disordered" evidence="3">
    <location>
        <begin position="679"/>
        <end position="746"/>
    </location>
</feature>
<evidence type="ECO:0000256" key="3">
    <source>
        <dbReference type="SAM" id="MobiDB-lite"/>
    </source>
</evidence>
<dbReference type="Pfam" id="PF01031">
    <property type="entry name" value="Dynamin_M"/>
    <property type="match status" value="1"/>
</dbReference>
<dbReference type="PANTHER" id="PTHR11566:SF233">
    <property type="entry name" value="CHROMOSOME UNDETERMINED SCAFFOLD_59, WHOLE GENOME SHOTGUN SEQUENCE"/>
    <property type="match status" value="1"/>
</dbReference>
<dbReference type="InterPro" id="IPR001401">
    <property type="entry name" value="Dynamin_GTPase"/>
</dbReference>
<dbReference type="SMART" id="SM00302">
    <property type="entry name" value="GED"/>
    <property type="match status" value="1"/>
</dbReference>
<dbReference type="InterPro" id="IPR000375">
    <property type="entry name" value="Dynamin_stalk"/>
</dbReference>
<reference evidence="6" key="1">
    <citation type="submission" date="2021-01" db="EMBL/GenBank/DDBJ databases">
        <authorList>
            <person name="Corre E."/>
            <person name="Pelletier E."/>
            <person name="Niang G."/>
            <person name="Scheremetjew M."/>
            <person name="Finn R."/>
            <person name="Kale V."/>
            <person name="Holt S."/>
            <person name="Cochrane G."/>
            <person name="Meng A."/>
            <person name="Brown T."/>
            <person name="Cohen L."/>
        </authorList>
    </citation>
    <scope>NUCLEOTIDE SEQUENCE</scope>
    <source>
        <strain evidence="6">CCMP3105</strain>
    </source>
</reference>
<dbReference type="InterPro" id="IPR030381">
    <property type="entry name" value="G_DYNAMIN_dom"/>
</dbReference>
<dbReference type="Gene3D" id="3.40.50.300">
    <property type="entry name" value="P-loop containing nucleotide triphosphate hydrolases"/>
    <property type="match status" value="1"/>
</dbReference>
<protein>
    <recommendedName>
        <fullName evidence="7">Dynamin GTPase</fullName>
    </recommendedName>
</protein>
<feature type="compositionally biased region" description="Low complexity" evidence="3">
    <location>
        <begin position="694"/>
        <end position="746"/>
    </location>
</feature>
<organism evidence="6">
    <name type="scientific">Alexandrium monilatum</name>
    <dbReference type="NCBI Taxonomy" id="311494"/>
    <lineage>
        <taxon>Eukaryota</taxon>
        <taxon>Sar</taxon>
        <taxon>Alveolata</taxon>
        <taxon>Dinophyceae</taxon>
        <taxon>Gonyaulacales</taxon>
        <taxon>Pyrocystaceae</taxon>
        <taxon>Alexandrium</taxon>
    </lineage>
</organism>
<dbReference type="InterPro" id="IPR003130">
    <property type="entry name" value="GED"/>
</dbReference>
<dbReference type="SMART" id="SM00053">
    <property type="entry name" value="DYNc"/>
    <property type="match status" value="1"/>
</dbReference>
<evidence type="ECO:0000259" key="4">
    <source>
        <dbReference type="PROSITE" id="PS51388"/>
    </source>
</evidence>
<keyword evidence="2" id="KW-0342">GTP-binding</keyword>
<evidence type="ECO:0000256" key="1">
    <source>
        <dbReference type="ARBA" id="ARBA00022741"/>
    </source>
</evidence>
<dbReference type="Pfam" id="PF02212">
    <property type="entry name" value="GED"/>
    <property type="match status" value="1"/>
</dbReference>
<dbReference type="PANTHER" id="PTHR11566">
    <property type="entry name" value="DYNAMIN"/>
    <property type="match status" value="1"/>
</dbReference>
<evidence type="ECO:0008006" key="7">
    <source>
        <dbReference type="Google" id="ProtNLM"/>
    </source>
</evidence>
<accession>A0A7S4QE64</accession>